<accession>A0A975SLQ4</accession>
<dbReference type="InterPro" id="IPR018392">
    <property type="entry name" value="LysM"/>
</dbReference>
<dbReference type="Proteomes" id="UP000683428">
    <property type="component" value="Chromosome"/>
</dbReference>
<feature type="domain" description="LysM" evidence="3">
    <location>
        <begin position="53"/>
        <end position="97"/>
    </location>
</feature>
<feature type="signal peptide" evidence="2">
    <location>
        <begin position="1"/>
        <end position="22"/>
    </location>
</feature>
<dbReference type="EMBL" id="CP064782">
    <property type="protein sequence ID" value="QWT48654.1"/>
    <property type="molecule type" value="Genomic_DNA"/>
</dbReference>
<dbReference type="PROSITE" id="PS51782">
    <property type="entry name" value="LYSM"/>
    <property type="match status" value="1"/>
</dbReference>
<dbReference type="GO" id="GO:0004222">
    <property type="term" value="F:metalloendopeptidase activity"/>
    <property type="evidence" value="ECO:0007669"/>
    <property type="project" value="TreeGrafter"/>
</dbReference>
<gene>
    <name evidence="4" type="ORF">Azoinq_12505</name>
</gene>
<feature type="compositionally biased region" description="Low complexity" evidence="1">
    <location>
        <begin position="124"/>
        <end position="133"/>
    </location>
</feature>
<evidence type="ECO:0000256" key="1">
    <source>
        <dbReference type="SAM" id="MobiDB-lite"/>
    </source>
</evidence>
<dbReference type="CDD" id="cd12797">
    <property type="entry name" value="M23_peptidase"/>
    <property type="match status" value="1"/>
</dbReference>
<dbReference type="Pfam" id="PF01476">
    <property type="entry name" value="LysM"/>
    <property type="match status" value="1"/>
</dbReference>
<evidence type="ECO:0000313" key="4">
    <source>
        <dbReference type="EMBL" id="QWT48654.1"/>
    </source>
</evidence>
<keyword evidence="2" id="KW-0732">Signal</keyword>
<dbReference type="CDD" id="cd00118">
    <property type="entry name" value="LysM"/>
    <property type="match status" value="1"/>
</dbReference>
<dbReference type="KEGG" id="aiq:Azoinq_12505"/>
<dbReference type="GO" id="GO:0009279">
    <property type="term" value="C:cell outer membrane"/>
    <property type="evidence" value="ECO:0007669"/>
    <property type="project" value="TreeGrafter"/>
</dbReference>
<evidence type="ECO:0000259" key="3">
    <source>
        <dbReference type="PROSITE" id="PS51782"/>
    </source>
</evidence>
<evidence type="ECO:0000313" key="5">
    <source>
        <dbReference type="Proteomes" id="UP000683428"/>
    </source>
</evidence>
<reference evidence="4" key="1">
    <citation type="submission" date="2020-11" db="EMBL/GenBank/DDBJ databases">
        <title>Azospira inquinata sp. nov.</title>
        <authorList>
            <person name="Moe W.M."/>
            <person name="Mikes M.C."/>
        </authorList>
    </citation>
    <scope>NUCLEOTIDE SEQUENCE</scope>
    <source>
        <strain evidence="4">Azo-3</strain>
    </source>
</reference>
<proteinExistence type="predicted"/>
<keyword evidence="5" id="KW-1185">Reference proteome</keyword>
<dbReference type="PANTHER" id="PTHR21666:SF263">
    <property type="entry name" value="MUREIN HYDROLASE ACTIVATOR NLPD"/>
    <property type="match status" value="1"/>
</dbReference>
<organism evidence="4 5">
    <name type="scientific">Azospira inquinata</name>
    <dbReference type="NCBI Taxonomy" id="2785627"/>
    <lineage>
        <taxon>Bacteria</taxon>
        <taxon>Pseudomonadati</taxon>
        <taxon>Pseudomonadota</taxon>
        <taxon>Betaproteobacteria</taxon>
        <taxon>Rhodocyclales</taxon>
        <taxon>Rhodocyclaceae</taxon>
        <taxon>Azospira</taxon>
    </lineage>
</organism>
<sequence>MTKSFHALPALVFATFLAGVLAGCASSGSPAPVEQRGGAARSAAPAVSANSDEFYTVRKGDTLYAIASSHGQSFRDIASWNNLQDPHHIEVGQQLRVKPPKDDGVAKPMPVGSQVVEKRSLEGASATPAAAASGDGVKREPKAGKEAYSDQAYAKYQGGSGATKASKAPATPAKAEEGASGVAASGLAWGWPASGKVLSGFGHSGGKGLEISGRTGDPVYAAADGKVVYAGSGLPSYGKLVIVKHNASFLSVYAHNSAILVKEGQQVSRGQKVAEIGSTGADGVKLHFEIRRQGNPVDPLQYLPKR</sequence>
<feature type="chain" id="PRO_5037331235" evidence="2">
    <location>
        <begin position="23"/>
        <end position="306"/>
    </location>
</feature>
<dbReference type="InterPro" id="IPR016047">
    <property type="entry name" value="M23ase_b-sheet_dom"/>
</dbReference>
<dbReference type="PROSITE" id="PS51257">
    <property type="entry name" value="PROKAR_LIPOPROTEIN"/>
    <property type="match status" value="1"/>
</dbReference>
<dbReference type="InterPro" id="IPR050570">
    <property type="entry name" value="Cell_wall_metabolism_enzyme"/>
</dbReference>
<feature type="region of interest" description="Disordered" evidence="1">
    <location>
        <begin position="117"/>
        <end position="144"/>
    </location>
</feature>
<dbReference type="PANTHER" id="PTHR21666">
    <property type="entry name" value="PEPTIDASE-RELATED"/>
    <property type="match status" value="1"/>
</dbReference>
<protein>
    <submittedName>
        <fullName evidence="4">Peptidoglycan DD-metalloendopeptidase family protein</fullName>
    </submittedName>
</protein>
<dbReference type="AlphaFoldDB" id="A0A975SLQ4"/>
<dbReference type="RefSeq" id="WP_216128591.1">
    <property type="nucleotide sequence ID" value="NZ_CP064782.1"/>
</dbReference>
<name>A0A975SLQ4_9RHOO</name>
<dbReference type="GO" id="GO:0032153">
    <property type="term" value="C:cell division site"/>
    <property type="evidence" value="ECO:0007669"/>
    <property type="project" value="TreeGrafter"/>
</dbReference>
<dbReference type="SMART" id="SM00257">
    <property type="entry name" value="LysM"/>
    <property type="match status" value="1"/>
</dbReference>
<dbReference type="Pfam" id="PF01551">
    <property type="entry name" value="Peptidase_M23"/>
    <property type="match status" value="1"/>
</dbReference>
<evidence type="ECO:0000256" key="2">
    <source>
        <dbReference type="SAM" id="SignalP"/>
    </source>
</evidence>